<dbReference type="KEGG" id="mflg:ABS361_05500"/>
<accession>A0AAU7XDB2</accession>
<feature type="domain" description="Aerobactin siderophore biosynthesis IucA/IucC N-terminal" evidence="2">
    <location>
        <begin position="184"/>
        <end position="420"/>
    </location>
</feature>
<feature type="region of interest" description="Disordered" evidence="1">
    <location>
        <begin position="1"/>
        <end position="21"/>
    </location>
</feature>
<feature type="domain" description="Aerobactin siderophore biosynthesis IucA/IucC-like C-terminal" evidence="3">
    <location>
        <begin position="452"/>
        <end position="621"/>
    </location>
</feature>
<evidence type="ECO:0000256" key="1">
    <source>
        <dbReference type="SAM" id="MobiDB-lite"/>
    </source>
</evidence>
<dbReference type="RefSeq" id="WP_407050821.1">
    <property type="nucleotide sequence ID" value="NZ_CP158568.1"/>
</dbReference>
<dbReference type="GO" id="GO:0019290">
    <property type="term" value="P:siderophore biosynthetic process"/>
    <property type="evidence" value="ECO:0007669"/>
    <property type="project" value="InterPro"/>
</dbReference>
<evidence type="ECO:0000259" key="3">
    <source>
        <dbReference type="Pfam" id="PF06276"/>
    </source>
</evidence>
<evidence type="ECO:0000259" key="2">
    <source>
        <dbReference type="Pfam" id="PF04183"/>
    </source>
</evidence>
<dbReference type="Gene3D" id="1.10.510.40">
    <property type="match status" value="1"/>
</dbReference>
<name>A0AAU7XDB2_9HYPH</name>
<dbReference type="InterPro" id="IPR037455">
    <property type="entry name" value="LucA/IucC-like"/>
</dbReference>
<protein>
    <submittedName>
        <fullName evidence="4">IucA/IucC family protein</fullName>
    </submittedName>
</protein>
<dbReference type="InterPro" id="IPR022770">
    <property type="entry name" value="IucA/IucC-like_C"/>
</dbReference>
<organism evidence="4">
    <name type="scientific">Methyloraptor flagellatus</name>
    <dbReference type="NCBI Taxonomy" id="3162530"/>
    <lineage>
        <taxon>Bacteria</taxon>
        <taxon>Pseudomonadati</taxon>
        <taxon>Pseudomonadota</taxon>
        <taxon>Alphaproteobacteria</taxon>
        <taxon>Hyphomicrobiales</taxon>
        <taxon>Ancalomicrobiaceae</taxon>
        <taxon>Methyloraptor</taxon>
    </lineage>
</organism>
<dbReference type="EMBL" id="CP158568">
    <property type="protein sequence ID" value="XBY45725.1"/>
    <property type="molecule type" value="Genomic_DNA"/>
</dbReference>
<gene>
    <name evidence="4" type="ORF">ABS361_05500</name>
</gene>
<sequence length="641" mass="70171">MAVEPIRAARVETPAGAPDPHQAVARRNGLRRLVRCLFAEGIVDRRKLVVPPGTTTARMVLAGQGGTLEFERLTRAPADTVLLDSDIVHVAPDGRRTRVETPAALIALLRRDFAFDLPEAGLARLVADMDDSMANDAAARAFRVDWNADLDRRAAEVGAPDLAACLLCRATPAEASALLDRWGALEGHPFHPTWKSRPDLSAAEVAALSPEFDARVYLRLGAIRRDMVHLETMPRVADANAWFAEAYPTAFAAWHAGMTARGLDPASWLPLPIHPWHLEAHVRSNYAEEIAEGILIVDGPTLQTAPSMSFRTMMPVAPADAPHVKLPIALWMTSEQRSLQAKSIHMGPRNSAVIEAILAREGGFGGRLAIFPEEVAYHYRHAERQDDAPGRFLSVVFRSVKAVFADCAGLLPVPAAALFAGLPGSGLPGSGRPFFTALVEAEGQVATVARIEAFFRRYVRTVVRPVIAIHLLYGIGLEAHQQNTIVAFDKSGAAVRTLVRDFGDGRSFAPLLRAQGLSLEPYRHPRILPTVFEDDIEPVRALVMNACFVCHLHALALAISREYGLGSDRLWAVLAEETAAAFEAVRDRVAPDLWRQERAAFLEAPWIGRSLLRMHMETYVDYRRQHGLTNPLAGHVAAEVR</sequence>
<dbReference type="InterPro" id="IPR007310">
    <property type="entry name" value="Aerobactin_biosyn_IucA/IucC_N"/>
</dbReference>
<proteinExistence type="predicted"/>
<dbReference type="AlphaFoldDB" id="A0AAU7XDB2"/>
<dbReference type="Pfam" id="PF04183">
    <property type="entry name" value="IucA_IucC"/>
    <property type="match status" value="1"/>
</dbReference>
<reference evidence="4" key="1">
    <citation type="submission" date="2024-06" db="EMBL/GenBank/DDBJ databases">
        <title>Methylostella associata gen. nov., sp. nov., a novel Ancalomicrobiaceae-affiliated facultatively methylotrophic bacteria that feed on methanotrophs of the genus Methylococcus.</title>
        <authorList>
            <person name="Saltykova V."/>
            <person name="Danilova O.V."/>
            <person name="Oshkin I.Y."/>
            <person name="Belova S.E."/>
            <person name="Pimenov N.V."/>
            <person name="Dedysh S.N."/>
        </authorList>
    </citation>
    <scope>NUCLEOTIDE SEQUENCE</scope>
    <source>
        <strain evidence="4">S20</strain>
    </source>
</reference>
<dbReference type="GO" id="GO:0016881">
    <property type="term" value="F:acid-amino acid ligase activity"/>
    <property type="evidence" value="ECO:0007669"/>
    <property type="project" value="UniProtKB-ARBA"/>
</dbReference>
<dbReference type="PANTHER" id="PTHR34384">
    <property type="entry name" value="L-2,3-DIAMINOPROPANOATE--CITRATE LIGASE"/>
    <property type="match status" value="1"/>
</dbReference>
<dbReference type="Pfam" id="PF06276">
    <property type="entry name" value="FhuF"/>
    <property type="match status" value="1"/>
</dbReference>
<evidence type="ECO:0000313" key="4">
    <source>
        <dbReference type="EMBL" id="XBY45725.1"/>
    </source>
</evidence>